<feature type="region of interest" description="Disordered" evidence="1">
    <location>
        <begin position="318"/>
        <end position="352"/>
    </location>
</feature>
<gene>
    <name evidence="2" type="ORF">OHU17_20220</name>
</gene>
<dbReference type="RefSeq" id="WP_328776325.1">
    <property type="nucleotide sequence ID" value="NZ_CP108057.1"/>
</dbReference>
<name>A0ABZ1RPC7_9ACTN</name>
<feature type="region of interest" description="Disordered" evidence="1">
    <location>
        <begin position="447"/>
        <end position="475"/>
    </location>
</feature>
<evidence type="ECO:0000256" key="1">
    <source>
        <dbReference type="SAM" id="MobiDB-lite"/>
    </source>
</evidence>
<protein>
    <submittedName>
        <fullName evidence="2">Uncharacterized protein</fullName>
    </submittedName>
</protein>
<evidence type="ECO:0000313" key="2">
    <source>
        <dbReference type="EMBL" id="WUO47975.1"/>
    </source>
</evidence>
<evidence type="ECO:0000313" key="3">
    <source>
        <dbReference type="Proteomes" id="UP001432075"/>
    </source>
</evidence>
<dbReference type="Proteomes" id="UP001432075">
    <property type="component" value="Chromosome"/>
</dbReference>
<feature type="region of interest" description="Disordered" evidence="1">
    <location>
        <begin position="1"/>
        <end position="291"/>
    </location>
</feature>
<dbReference type="EMBL" id="CP108057">
    <property type="protein sequence ID" value="WUO47975.1"/>
    <property type="molecule type" value="Genomic_DNA"/>
</dbReference>
<organism evidence="2 3">
    <name type="scientific">Streptomyces goshikiensis</name>
    <dbReference type="NCBI Taxonomy" id="1942"/>
    <lineage>
        <taxon>Bacteria</taxon>
        <taxon>Bacillati</taxon>
        <taxon>Actinomycetota</taxon>
        <taxon>Actinomycetes</taxon>
        <taxon>Kitasatosporales</taxon>
        <taxon>Streptomycetaceae</taxon>
        <taxon>Streptomyces</taxon>
    </lineage>
</organism>
<feature type="compositionally biased region" description="Low complexity" evidence="1">
    <location>
        <begin position="325"/>
        <end position="345"/>
    </location>
</feature>
<feature type="compositionally biased region" description="Low complexity" evidence="1">
    <location>
        <begin position="244"/>
        <end position="253"/>
    </location>
</feature>
<reference evidence="2" key="1">
    <citation type="submission" date="2022-10" db="EMBL/GenBank/DDBJ databases">
        <title>The complete genomes of actinobacterial strains from the NBC collection.</title>
        <authorList>
            <person name="Joergensen T.S."/>
            <person name="Alvarez Arevalo M."/>
            <person name="Sterndorff E.B."/>
            <person name="Faurdal D."/>
            <person name="Vuksanovic O."/>
            <person name="Mourched A.-S."/>
            <person name="Charusanti P."/>
            <person name="Shaw S."/>
            <person name="Blin K."/>
            <person name="Weber T."/>
        </authorList>
    </citation>
    <scope>NUCLEOTIDE SEQUENCE</scope>
    <source>
        <strain evidence="2">NBC_00283</strain>
    </source>
</reference>
<keyword evidence="3" id="KW-1185">Reference proteome</keyword>
<sequence length="499" mass="50731">MTESGQGSGQHRAPQSGVPQGGEPWGQPGYGYPQPEPEPGHVVGPGFEGPGQPHGYGYPPLPEAVTQYIPPVPPGPGPGQHEAATQYIPPVPSGPGPGQHEAATQLIPPVPSGPGPVSGQHEAATQYIPPVPSGPGPGAGQHEAATQYIPPVPSGPGPGSGQHEAATQYIPPVPSGPGPGAGQHEAATQYIPPVPSGPGPGAGQHDAATQYIPPVPPGPAPNAAEGFDGLFRNDAAAGQTQHLPPVQAPVRRQQPPPRGYPQQQQPPQAHPHPQPAAQQYAPPPPAEPGRRVSPLIIGAVVVGLAVVGLGVGALLSDDKPQNTDPGAAPAAPTGSGSAAAGGEAPVDPARPQAVQLDKLLADSNDSRASVIKAVDDIKGCRNLGQAGDDLRDAARQREELVTRLQELKLDKLPDHAKLSAALTKAWKSSADADNSYAAWADDVGDGKKNCKDGQAKSTPHAVDGNKSSGEATRAKDSAAAMWNSIAAKYGLTKRDKSQL</sequence>
<proteinExistence type="predicted"/>
<accession>A0ABZ1RPC7</accession>